<dbReference type="GeneID" id="97859185"/>
<dbReference type="NCBIfam" id="TIGR02532">
    <property type="entry name" value="IV_pilin_GFxxxE"/>
    <property type="match status" value="1"/>
</dbReference>
<dbReference type="RefSeq" id="WP_052447053.1">
    <property type="nucleotide sequence ID" value="NZ_CAWMGK010000098.1"/>
</dbReference>
<evidence type="ECO:0000256" key="1">
    <source>
        <dbReference type="SAM" id="MobiDB-lite"/>
    </source>
</evidence>
<gene>
    <name evidence="3" type="ORF">J8I01_08720</name>
</gene>
<keyword evidence="2" id="KW-1133">Transmembrane helix</keyword>
<feature type="region of interest" description="Disordered" evidence="1">
    <location>
        <begin position="148"/>
        <end position="174"/>
    </location>
</feature>
<evidence type="ECO:0000256" key="2">
    <source>
        <dbReference type="SAM" id="Phobius"/>
    </source>
</evidence>
<dbReference type="EMBL" id="JAGIQF010000003">
    <property type="protein sequence ID" value="MBP0602590.1"/>
    <property type="molecule type" value="Genomic_DNA"/>
</dbReference>
<keyword evidence="2" id="KW-0812">Transmembrane</keyword>
<feature type="transmembrane region" description="Helical" evidence="2">
    <location>
        <begin position="12"/>
        <end position="34"/>
    </location>
</feature>
<reference evidence="3 4" key="1">
    <citation type="submission" date="2021-03" db="EMBL/GenBank/DDBJ databases">
        <title>Plant growth promoting bacteria isolated from wild legumes nodules and trapping Phaseolus vulgaris L. nodules in the center and southern Mexico.</title>
        <authorList>
            <person name="Estrada P."/>
        </authorList>
    </citation>
    <scope>NUCLEOTIDE SEQUENCE [LARGE SCALE GENOMIC DNA]</scope>
    <source>
        <strain evidence="3 4">MaGu-431</strain>
    </source>
</reference>
<proteinExistence type="predicted"/>
<evidence type="ECO:0000313" key="4">
    <source>
        <dbReference type="Proteomes" id="UP000666661"/>
    </source>
</evidence>
<organism evidence="3 4">
    <name type="scientific">Aeromonas sanarellii</name>
    <dbReference type="NCBI Taxonomy" id="633415"/>
    <lineage>
        <taxon>Bacteria</taxon>
        <taxon>Pseudomonadati</taxon>
        <taxon>Pseudomonadota</taxon>
        <taxon>Gammaproteobacteria</taxon>
        <taxon>Aeromonadales</taxon>
        <taxon>Aeromonadaceae</taxon>
        <taxon>Aeromonas</taxon>
    </lineage>
</organism>
<name>A0ABS4B533_9GAMM</name>
<dbReference type="Pfam" id="PF07963">
    <property type="entry name" value="N_methyl"/>
    <property type="match status" value="1"/>
</dbReference>
<sequence length="700" mass="74162">MKKQKGFGLLEILITLVLLGVGVAGLVSLARGMLSTAREGGRYEIAMRLAESKLDEFRNFNEVRTAIPPLTAYKDIATGSGSQSLSNDSYAVNWTVTNQYLNGGVWSATPPAAYPYDYPERKQILVRVTWEDNSGDDRSLELVGAISPTGSFTSEETGDGLVKPRESPTVDYTQGSVPDVVSVALGNGSNKETSKPLPHISGGSSSSRTIQFDTATYQTIGTGSQRQSVQDTATVYCSCTFSGGTGTAYLPTRPYYIESDDLQYWKSGIQLSKSVGVLKGNANQQETLCSTCCNEHYDVSAQGFAGYYAPLNTSRGRYQASGSSLVAASTGDYLDACRFIRIDGFYRPAPDWRLASLTSFSASFLNDATNLANYQAYVVYVVTEHAKWQKTAFAGTTDSSWSAPNSSPAIQSFNSWLAANRAGDSTTALSTSIGSRQLISRGIYVDIMPPSYLSDEVFKGGVSEPILAKIPFQDVNMTLLSEWSSSDTNKGTVTSQPIATIVDPDNNYYGTYSRGVLTAKSTTFSGTPPADSPITITVKSYQGNSGVVGSPVLPEDVTAAMTSTMLVSIQDQPVASIHGIVECLQLKTTGNGNGLKNTSVSCDATSIGLTVGVNNANVTCQVLDLGKPAKPNYSCSGVPGSSFTLTLSKSGYQITPASQTFTLPASGTSVGGCVMMVQETLLTASPAPTPTPTTTCTTVP</sequence>
<keyword evidence="2" id="KW-0472">Membrane</keyword>
<protein>
    <submittedName>
        <fullName evidence="3">Prepilin-type N-terminal cleavage/methylation domain-containing protein</fullName>
    </submittedName>
</protein>
<evidence type="ECO:0000313" key="3">
    <source>
        <dbReference type="EMBL" id="MBP0602590.1"/>
    </source>
</evidence>
<keyword evidence="4" id="KW-1185">Reference proteome</keyword>
<comment type="caution">
    <text evidence="3">The sequence shown here is derived from an EMBL/GenBank/DDBJ whole genome shotgun (WGS) entry which is preliminary data.</text>
</comment>
<dbReference type="InterPro" id="IPR012902">
    <property type="entry name" value="N_methyl_site"/>
</dbReference>
<feature type="region of interest" description="Disordered" evidence="1">
    <location>
        <begin position="188"/>
        <end position="208"/>
    </location>
</feature>
<dbReference type="Proteomes" id="UP000666661">
    <property type="component" value="Unassembled WGS sequence"/>
</dbReference>
<accession>A0ABS4B533</accession>